<evidence type="ECO:0000256" key="1">
    <source>
        <dbReference type="SAM" id="MobiDB-lite"/>
    </source>
</evidence>
<feature type="region of interest" description="Disordered" evidence="1">
    <location>
        <begin position="1"/>
        <end position="86"/>
    </location>
</feature>
<gene>
    <name evidence="2" type="ORF">RSOLAG1IB_08566</name>
</gene>
<name>A0A0B7FKG8_THACB</name>
<keyword evidence="3" id="KW-1185">Reference proteome</keyword>
<protein>
    <submittedName>
        <fullName evidence="2">Uncharacterized protein</fullName>
    </submittedName>
</protein>
<feature type="compositionally biased region" description="Gly residues" evidence="1">
    <location>
        <begin position="68"/>
        <end position="77"/>
    </location>
</feature>
<feature type="compositionally biased region" description="Basic and acidic residues" evidence="1">
    <location>
        <begin position="13"/>
        <end position="26"/>
    </location>
</feature>
<dbReference type="EMBL" id="LN679130">
    <property type="protein sequence ID" value="CEL58476.1"/>
    <property type="molecule type" value="Genomic_DNA"/>
</dbReference>
<evidence type="ECO:0000313" key="3">
    <source>
        <dbReference type="Proteomes" id="UP000059188"/>
    </source>
</evidence>
<accession>A0A0B7FKG8</accession>
<dbReference type="Proteomes" id="UP000059188">
    <property type="component" value="Unassembled WGS sequence"/>
</dbReference>
<reference evidence="2 3" key="1">
    <citation type="submission" date="2014-11" db="EMBL/GenBank/DDBJ databases">
        <authorList>
            <person name="Wibberg Daniel"/>
        </authorList>
    </citation>
    <scope>NUCLEOTIDE SEQUENCE [LARGE SCALE GENOMIC DNA]</scope>
    <source>
        <strain evidence="2">Rhizoctonia solani AG1-IB 7/3/14</strain>
    </source>
</reference>
<evidence type="ECO:0000313" key="2">
    <source>
        <dbReference type="EMBL" id="CEL58476.1"/>
    </source>
</evidence>
<organism evidence="2 3">
    <name type="scientific">Thanatephorus cucumeris (strain AG1-IB / isolate 7/3/14)</name>
    <name type="common">Lettuce bottom rot fungus</name>
    <name type="synonym">Rhizoctonia solani</name>
    <dbReference type="NCBI Taxonomy" id="1108050"/>
    <lineage>
        <taxon>Eukaryota</taxon>
        <taxon>Fungi</taxon>
        <taxon>Dikarya</taxon>
        <taxon>Basidiomycota</taxon>
        <taxon>Agaricomycotina</taxon>
        <taxon>Agaricomycetes</taxon>
        <taxon>Cantharellales</taxon>
        <taxon>Ceratobasidiaceae</taxon>
        <taxon>Rhizoctonia</taxon>
        <taxon>Rhizoctonia solani AG-1</taxon>
    </lineage>
</organism>
<proteinExistence type="predicted"/>
<sequence>MDGLFGKGNGSPKDGDDNGDGRDEATGKTPGEAMGELMGETMGEAMDEATGGGVDDSIVRSMTSIGSRSGGGEGVHGSVGRARKYR</sequence>
<dbReference type="AlphaFoldDB" id="A0A0B7FKG8"/>